<proteinExistence type="predicted"/>
<feature type="region of interest" description="Disordered" evidence="1">
    <location>
        <begin position="281"/>
        <end position="377"/>
    </location>
</feature>
<dbReference type="Proteomes" id="UP000681341">
    <property type="component" value="Unassembled WGS sequence"/>
</dbReference>
<keyword evidence="4" id="KW-1185">Reference proteome</keyword>
<feature type="compositionally biased region" description="Basic and acidic residues" evidence="1">
    <location>
        <begin position="100"/>
        <end position="112"/>
    </location>
</feature>
<reference evidence="3 4" key="1">
    <citation type="submission" date="2021-03" db="EMBL/GenBank/DDBJ databases">
        <title>Glycomyces sp. nov., a novel actinomycete isolated from soil.</title>
        <authorList>
            <person name="Yang X."/>
            <person name="Xu X."/>
        </authorList>
    </citation>
    <scope>NUCLEOTIDE SEQUENCE [LARGE SCALE GENOMIC DNA]</scope>
    <source>
        <strain evidence="3 4">NEAU-S30</strain>
    </source>
</reference>
<name>A0ABS3U8Q9_9ACTN</name>
<evidence type="ECO:0000313" key="4">
    <source>
        <dbReference type="Proteomes" id="UP000681341"/>
    </source>
</evidence>
<gene>
    <name evidence="3" type="ORF">J5V16_20035</name>
</gene>
<sequence length="391" mass="40030">MTLNPMERRRAEEFARLLDSEDPALPHQRRNADTPDASTEAFAELVGVTERLGGLGHQLMAASRPSQHWQDATRRRLMAVAAEEGIGVTARARASAAVPETKRAPVHDDMFPRRPRGGRRLAIVAALLTGTVAVSGVSAASGDALPGETLYGVKRSTEKAQLALAGNDLGRAQLYLEFARTRIQEAAEVVGDDAAVASALGDAAGELRSGTSLLGEIAVEHGDPAPLDYVDLFTNEYRWVLEDLVAELDGEALTAGEELVAVLEAAAVRSVELRGALDCTEAGGETDELGPVPGSCAKDAVDATAPVEPGGSDGAETGASETGGGEATGEADGASAPATGGETAAGAEEPATDPATGGATDPATTGEPTGQTEDEDVLGELTGIISDLFGE</sequence>
<evidence type="ECO:0000313" key="3">
    <source>
        <dbReference type="EMBL" id="MBO3735128.1"/>
    </source>
</evidence>
<protein>
    <recommendedName>
        <fullName evidence="2">DUF5667 domain-containing protein</fullName>
    </recommendedName>
</protein>
<comment type="caution">
    <text evidence="3">The sequence shown here is derived from an EMBL/GenBank/DDBJ whole genome shotgun (WGS) entry which is preliminary data.</text>
</comment>
<feature type="compositionally biased region" description="Low complexity" evidence="1">
    <location>
        <begin position="328"/>
        <end position="370"/>
    </location>
</feature>
<feature type="region of interest" description="Disordered" evidence="1">
    <location>
        <begin position="93"/>
        <end position="113"/>
    </location>
</feature>
<accession>A0ABS3U8Q9</accession>
<evidence type="ECO:0000256" key="1">
    <source>
        <dbReference type="SAM" id="MobiDB-lite"/>
    </source>
</evidence>
<dbReference type="RefSeq" id="WP_208498757.1">
    <property type="nucleotide sequence ID" value="NZ_JAGFNP010000013.1"/>
</dbReference>
<dbReference type="Pfam" id="PF18915">
    <property type="entry name" value="DUF5667"/>
    <property type="match status" value="1"/>
</dbReference>
<dbReference type="InterPro" id="IPR043725">
    <property type="entry name" value="DUF5667"/>
</dbReference>
<organism evidence="3 4">
    <name type="scientific">Glycomyces niveus</name>
    <dbReference type="NCBI Taxonomy" id="2820287"/>
    <lineage>
        <taxon>Bacteria</taxon>
        <taxon>Bacillati</taxon>
        <taxon>Actinomycetota</taxon>
        <taxon>Actinomycetes</taxon>
        <taxon>Glycomycetales</taxon>
        <taxon>Glycomycetaceae</taxon>
        <taxon>Glycomyces</taxon>
    </lineage>
</organism>
<evidence type="ECO:0000259" key="2">
    <source>
        <dbReference type="Pfam" id="PF18915"/>
    </source>
</evidence>
<dbReference type="EMBL" id="JAGFNP010000013">
    <property type="protein sequence ID" value="MBO3735128.1"/>
    <property type="molecule type" value="Genomic_DNA"/>
</dbReference>
<feature type="domain" description="DUF5667" evidence="2">
    <location>
        <begin position="144"/>
        <end position="193"/>
    </location>
</feature>